<dbReference type="VEuPathDB" id="FungiDB:AMAG_00569"/>
<dbReference type="InterPro" id="IPR011009">
    <property type="entry name" value="Kinase-like_dom_sf"/>
</dbReference>
<dbReference type="eggNOG" id="KOG1164">
    <property type="taxonomic scope" value="Eukaryota"/>
</dbReference>
<dbReference type="AlphaFoldDB" id="A0A0L0RWU9"/>
<evidence type="ECO:0000313" key="8">
    <source>
        <dbReference type="Proteomes" id="UP000054350"/>
    </source>
</evidence>
<evidence type="ECO:0000259" key="6">
    <source>
        <dbReference type="PROSITE" id="PS50011"/>
    </source>
</evidence>
<dbReference type="InterPro" id="IPR017441">
    <property type="entry name" value="Protein_kinase_ATP_BS"/>
</dbReference>
<keyword evidence="3 4" id="KW-0067">ATP-binding</keyword>
<dbReference type="SUPFAM" id="SSF56112">
    <property type="entry name" value="Protein kinase-like (PK-like)"/>
    <property type="match status" value="1"/>
</dbReference>
<evidence type="ECO:0000256" key="3">
    <source>
        <dbReference type="ARBA" id="ARBA00022840"/>
    </source>
</evidence>
<dbReference type="Gene3D" id="1.10.510.10">
    <property type="entry name" value="Transferase(Phosphotransferase) domain 1"/>
    <property type="match status" value="1"/>
</dbReference>
<feature type="binding site" evidence="4">
    <location>
        <position position="478"/>
    </location>
    <ligand>
        <name>ATP</name>
        <dbReference type="ChEBI" id="CHEBI:30616"/>
    </ligand>
</feature>
<dbReference type="Proteomes" id="UP000054350">
    <property type="component" value="Unassembled WGS sequence"/>
</dbReference>
<dbReference type="EMBL" id="GG745328">
    <property type="protein sequence ID" value="KNE54605.1"/>
    <property type="molecule type" value="Genomic_DNA"/>
</dbReference>
<dbReference type="PROSITE" id="PS00107">
    <property type="entry name" value="PROTEIN_KINASE_ATP"/>
    <property type="match status" value="1"/>
</dbReference>
<keyword evidence="7" id="KW-0418">Kinase</keyword>
<sequence length="942" mass="95857">MHGPHHDRYDPHDASFAVPRLPMTAAASVAAASATASPVPNLPTTTAAAAGPAPYPLPPYPSSAAPAANVVTHLAARSPLLRNPLKARSAAAVLHHPHAVARPLPAPGAAAAAVPSPPPGNPGLAAAWMPHQYAAPSNGFGYNAPAATAVTTTATAAATNLWAPPTATTYGSTFARDPNAGGVIRPAYYPHAQQYNTHAPSFVNAGAAPAADYAAAYAAAPYLHAPHPPATPHAPPPPPPQLAYYYAPQPGGGAGAGAGGYDGDAMQVSPARSPAQSLSAMCPISPMSPTTLGPARSPVVMAAARRAALAAAAGTRSPRIVPPSPIARGAAVSPLAATAATPRATAAAARNGAAATAAPAVPGSTHDSIPEGSLLGGTASGWPGENTSATRNGADGTRMSADPLTSPMPAVGPGDFLASPATSATHTNARMSLMSTTSSHSGAARWPWYSIGTKLGAGSFGCVYRGHRLPDRMPVAIKVEPLPPPPAPAPAGGKAAAAAPATHQGLLPAEAQVLLALAGGAGFPRLHWYGVFEVVDAQGHRWAYRALVMDQLGASLQDLFERCHRRFSIPTVCMIADQMLCRLETLHARGYLHRDLKPENVLIGCAATAADGGSSAGGGAADLSHVLHLIDFGLACPIPAQPGEVRNGVVASGRAEKCIGTLRYMSRCSHRGRPQAPKDDLESLGYLLVYFAVGHLPWQKKYLKVPATPAPTPDNPNPAPPDHKRLVLRAKEQAVPKILCQTLPRAFEEYMARVRSMDPKVTPDYTGLRDLFVGAVRDLGMRAYDWRFDWDPVATAGDASASGVAAGALDATAPMQALLPPTHVPAPPGFAAPSTPYAARGYPDAGAPLPLPVPAPQPPPPPPPALPGGAWLGYDRTGLDPVSAAAAAAATAAYGAADVYGRGGAALYPGTDAHYYPSAVAPPPPPPPLYAPLGTAGAPPAD</sequence>
<feature type="domain" description="Protein kinase" evidence="6">
    <location>
        <begin position="449"/>
        <end position="773"/>
    </location>
</feature>
<dbReference type="PANTHER" id="PTHR11909">
    <property type="entry name" value="CASEIN KINASE-RELATED"/>
    <property type="match status" value="1"/>
</dbReference>
<dbReference type="PROSITE" id="PS50011">
    <property type="entry name" value="PROTEIN_KINASE_DOM"/>
    <property type="match status" value="1"/>
</dbReference>
<protein>
    <recommendedName>
        <fullName evidence="1">non-specific serine/threonine protein kinase</fullName>
        <ecNumber evidence="1">2.7.11.1</ecNumber>
    </recommendedName>
</protein>
<accession>A0A0L0RWU9</accession>
<keyword evidence="2 4" id="KW-0547">Nucleotide-binding</keyword>
<dbReference type="InterPro" id="IPR050235">
    <property type="entry name" value="CK1_Ser-Thr_kinase"/>
</dbReference>
<dbReference type="Pfam" id="PF00069">
    <property type="entry name" value="Pkinase"/>
    <property type="match status" value="1"/>
</dbReference>
<evidence type="ECO:0000256" key="1">
    <source>
        <dbReference type="ARBA" id="ARBA00012513"/>
    </source>
</evidence>
<reference evidence="8" key="2">
    <citation type="submission" date="2009-11" db="EMBL/GenBank/DDBJ databases">
        <title>The Genome Sequence of Allomyces macrogynus strain ATCC 38327.</title>
        <authorList>
            <consortium name="The Broad Institute Genome Sequencing Platform"/>
            <person name="Russ C."/>
            <person name="Cuomo C."/>
            <person name="Shea T."/>
            <person name="Young S.K."/>
            <person name="Zeng Q."/>
            <person name="Koehrsen M."/>
            <person name="Haas B."/>
            <person name="Borodovsky M."/>
            <person name="Guigo R."/>
            <person name="Alvarado L."/>
            <person name="Berlin A."/>
            <person name="Borenstein D."/>
            <person name="Chen Z."/>
            <person name="Engels R."/>
            <person name="Freedman E."/>
            <person name="Gellesch M."/>
            <person name="Goldberg J."/>
            <person name="Griggs A."/>
            <person name="Gujja S."/>
            <person name="Heiman D."/>
            <person name="Hepburn T."/>
            <person name="Howarth C."/>
            <person name="Jen D."/>
            <person name="Larson L."/>
            <person name="Lewis B."/>
            <person name="Mehta T."/>
            <person name="Park D."/>
            <person name="Pearson M."/>
            <person name="Roberts A."/>
            <person name="Saif S."/>
            <person name="Shenoy N."/>
            <person name="Sisk P."/>
            <person name="Stolte C."/>
            <person name="Sykes S."/>
            <person name="Walk T."/>
            <person name="White J."/>
            <person name="Yandava C."/>
            <person name="Burger G."/>
            <person name="Gray M.W."/>
            <person name="Holland P.W.H."/>
            <person name="King N."/>
            <person name="Lang F.B.F."/>
            <person name="Roger A.J."/>
            <person name="Ruiz-Trillo I."/>
            <person name="Lander E."/>
            <person name="Nusbaum C."/>
        </authorList>
    </citation>
    <scope>NUCLEOTIDE SEQUENCE [LARGE SCALE GENOMIC DNA]</scope>
    <source>
        <strain evidence="8">ATCC 38327</strain>
    </source>
</reference>
<dbReference type="EC" id="2.7.11.1" evidence="1"/>
<dbReference type="GO" id="GO:0004674">
    <property type="term" value="F:protein serine/threonine kinase activity"/>
    <property type="evidence" value="ECO:0007669"/>
    <property type="project" value="UniProtKB-EC"/>
</dbReference>
<evidence type="ECO:0000256" key="2">
    <source>
        <dbReference type="ARBA" id="ARBA00022741"/>
    </source>
</evidence>
<feature type="region of interest" description="Disordered" evidence="5">
    <location>
        <begin position="357"/>
        <end position="421"/>
    </location>
</feature>
<evidence type="ECO:0000256" key="5">
    <source>
        <dbReference type="SAM" id="MobiDB-lite"/>
    </source>
</evidence>
<gene>
    <name evidence="7" type="ORF">AMAG_00569</name>
</gene>
<feature type="region of interest" description="Disordered" evidence="5">
    <location>
        <begin position="843"/>
        <end position="872"/>
    </location>
</feature>
<reference evidence="7 8" key="1">
    <citation type="submission" date="2009-11" db="EMBL/GenBank/DDBJ databases">
        <title>Annotation of Allomyces macrogynus ATCC 38327.</title>
        <authorList>
            <consortium name="The Broad Institute Genome Sequencing Platform"/>
            <person name="Russ C."/>
            <person name="Cuomo C."/>
            <person name="Burger G."/>
            <person name="Gray M.W."/>
            <person name="Holland P.W.H."/>
            <person name="King N."/>
            <person name="Lang F.B.F."/>
            <person name="Roger A.J."/>
            <person name="Ruiz-Trillo I."/>
            <person name="Young S.K."/>
            <person name="Zeng Q."/>
            <person name="Gargeya S."/>
            <person name="Fitzgerald M."/>
            <person name="Haas B."/>
            <person name="Abouelleil A."/>
            <person name="Alvarado L."/>
            <person name="Arachchi H.M."/>
            <person name="Berlin A."/>
            <person name="Chapman S.B."/>
            <person name="Gearin G."/>
            <person name="Goldberg J."/>
            <person name="Griggs A."/>
            <person name="Gujja S."/>
            <person name="Hansen M."/>
            <person name="Heiman D."/>
            <person name="Howarth C."/>
            <person name="Larimer J."/>
            <person name="Lui A."/>
            <person name="MacDonald P.J.P."/>
            <person name="McCowen C."/>
            <person name="Montmayeur A."/>
            <person name="Murphy C."/>
            <person name="Neiman D."/>
            <person name="Pearson M."/>
            <person name="Priest M."/>
            <person name="Roberts A."/>
            <person name="Saif S."/>
            <person name="Shea T."/>
            <person name="Sisk P."/>
            <person name="Stolte C."/>
            <person name="Sykes S."/>
            <person name="Wortman J."/>
            <person name="Nusbaum C."/>
            <person name="Birren B."/>
        </authorList>
    </citation>
    <scope>NUCLEOTIDE SEQUENCE [LARGE SCALE GENOMIC DNA]</scope>
    <source>
        <strain evidence="7 8">ATCC 38327</strain>
    </source>
</reference>
<keyword evidence="8" id="KW-1185">Reference proteome</keyword>
<keyword evidence="7" id="KW-0808">Transferase</keyword>
<organism evidence="7 8">
    <name type="scientific">Allomyces macrogynus (strain ATCC 38327)</name>
    <name type="common">Allomyces javanicus var. macrogynus</name>
    <dbReference type="NCBI Taxonomy" id="578462"/>
    <lineage>
        <taxon>Eukaryota</taxon>
        <taxon>Fungi</taxon>
        <taxon>Fungi incertae sedis</taxon>
        <taxon>Blastocladiomycota</taxon>
        <taxon>Blastocladiomycetes</taxon>
        <taxon>Blastocladiales</taxon>
        <taxon>Blastocladiaceae</taxon>
        <taxon>Allomyces</taxon>
    </lineage>
</organism>
<proteinExistence type="predicted"/>
<dbReference type="SMART" id="SM00220">
    <property type="entry name" value="S_TKc"/>
    <property type="match status" value="1"/>
</dbReference>
<dbReference type="STRING" id="578462.A0A0L0RWU9"/>
<name>A0A0L0RWU9_ALLM3</name>
<feature type="compositionally biased region" description="Pro residues" evidence="5">
    <location>
        <begin position="849"/>
        <end position="866"/>
    </location>
</feature>
<dbReference type="InterPro" id="IPR000719">
    <property type="entry name" value="Prot_kinase_dom"/>
</dbReference>
<dbReference type="PROSITE" id="PS00108">
    <property type="entry name" value="PROTEIN_KINASE_ST"/>
    <property type="match status" value="1"/>
</dbReference>
<evidence type="ECO:0000256" key="4">
    <source>
        <dbReference type="PROSITE-ProRule" id="PRU10141"/>
    </source>
</evidence>
<dbReference type="OrthoDB" id="2800330at2759"/>
<dbReference type="InterPro" id="IPR008271">
    <property type="entry name" value="Ser/Thr_kinase_AS"/>
</dbReference>
<dbReference type="GO" id="GO:0005524">
    <property type="term" value="F:ATP binding"/>
    <property type="evidence" value="ECO:0007669"/>
    <property type="project" value="UniProtKB-UniRule"/>
</dbReference>
<evidence type="ECO:0000313" key="7">
    <source>
        <dbReference type="EMBL" id="KNE54605.1"/>
    </source>
</evidence>